<dbReference type="SUPFAM" id="SSF52743">
    <property type="entry name" value="Subtilisin-like"/>
    <property type="match status" value="1"/>
</dbReference>
<sequence length="541" mass="58582">MFPSNYPENSVDNLLPVIGANNISIIPEQLNSYEQAILPVNNILTEQQIVTDEINFPSQINSNITPYLKSHTEVIENHSETNILTGELINPERIASQINLFPQSDDTLINARDIGVLNTNQIWNDFVGDFDSVDYYRFHLNTTSDFNLFLSGLSADADVDLLEDKNNDGFGEIIDSSLAFGSASEEINVSNLNPGTYYVKVSQYSGDTNYNLSLSATPSFNSGLSLNSDGFNSIYGYGLIDANAAVAQTINAPIPEGFDFNNWNVETINAPEVWNQGYTGQGIIVAVIDSGVDYNHFDLASNIWTNINEIPNNGFDDDGNGYVDDFRGWDIINNDNDPMDFFGHGTHIAGTIAAQQNGLGITGIAPNAKIMPVKVGNFETILPDDAAAGIYYAVNNGAHVINMSFGRDFYSPVVDDAIRYATERGVVVVMAAGNDGSSFPEYPANNLQQWGIPVGSTDITGRISDFSNRAGSTTLNYVVAPGENIYSTLPNNDFGNQSGTSFAAPHVAGVAALVLSANPFLTPEQVEYMITTTANSNQVIV</sequence>
<dbReference type="Pfam" id="PF00082">
    <property type="entry name" value="Peptidase_S8"/>
    <property type="match status" value="1"/>
</dbReference>
<dbReference type="InterPro" id="IPR022398">
    <property type="entry name" value="Peptidase_S8_His-AS"/>
</dbReference>
<dbReference type="OrthoDB" id="9798386at2"/>
<dbReference type="Gene3D" id="3.40.50.200">
    <property type="entry name" value="Peptidase S8/S53 domain"/>
    <property type="match status" value="1"/>
</dbReference>
<evidence type="ECO:0000256" key="3">
    <source>
        <dbReference type="ARBA" id="ARBA00022801"/>
    </source>
</evidence>
<dbReference type="EMBL" id="RCBY01000044">
    <property type="protein sequence ID" value="RQH45707.1"/>
    <property type="molecule type" value="Genomic_DNA"/>
</dbReference>
<dbReference type="Gene3D" id="2.60.120.380">
    <property type="match status" value="1"/>
</dbReference>
<evidence type="ECO:0000313" key="9">
    <source>
        <dbReference type="EMBL" id="RQH45707.1"/>
    </source>
</evidence>
<evidence type="ECO:0000256" key="1">
    <source>
        <dbReference type="ARBA" id="ARBA00011073"/>
    </source>
</evidence>
<dbReference type="InterPro" id="IPR051048">
    <property type="entry name" value="Peptidase_S8/S53_subtilisin"/>
</dbReference>
<evidence type="ECO:0000256" key="4">
    <source>
        <dbReference type="ARBA" id="ARBA00022825"/>
    </source>
</evidence>
<dbReference type="InterPro" id="IPR007280">
    <property type="entry name" value="Peptidase_C_arc/bac"/>
</dbReference>
<dbReference type="RefSeq" id="WP_124146693.1">
    <property type="nucleotide sequence ID" value="NZ_CAWOKI010000188.1"/>
</dbReference>
<keyword evidence="3 5" id="KW-0378">Hydrolase</keyword>
<dbReference type="PRINTS" id="PR00723">
    <property type="entry name" value="SUBTILISIN"/>
</dbReference>
<evidence type="ECO:0000256" key="5">
    <source>
        <dbReference type="PROSITE-ProRule" id="PRU01240"/>
    </source>
</evidence>
<evidence type="ECO:0000256" key="6">
    <source>
        <dbReference type="RuleBase" id="RU003355"/>
    </source>
</evidence>
<feature type="active site" description="Charge relay system" evidence="5">
    <location>
        <position position="289"/>
    </location>
</feature>
<feature type="active site" description="Charge relay system" evidence="5">
    <location>
        <position position="501"/>
    </location>
</feature>
<dbReference type="GO" id="GO:0006508">
    <property type="term" value="P:proteolysis"/>
    <property type="evidence" value="ECO:0007669"/>
    <property type="project" value="UniProtKB-KW"/>
</dbReference>
<dbReference type="PROSITE" id="PS00138">
    <property type="entry name" value="SUBTILASE_SER"/>
    <property type="match status" value="1"/>
</dbReference>
<evidence type="ECO:0000259" key="7">
    <source>
        <dbReference type="Pfam" id="PF00082"/>
    </source>
</evidence>
<dbReference type="InterPro" id="IPR023827">
    <property type="entry name" value="Peptidase_S8_Asp-AS"/>
</dbReference>
<dbReference type="PANTHER" id="PTHR43399">
    <property type="entry name" value="SUBTILISIN-RELATED"/>
    <property type="match status" value="1"/>
</dbReference>
<dbReference type="InterPro" id="IPR036852">
    <property type="entry name" value="Peptidase_S8/S53_dom_sf"/>
</dbReference>
<dbReference type="AlphaFoldDB" id="A0A3N6NBD9"/>
<dbReference type="PANTHER" id="PTHR43399:SF4">
    <property type="entry name" value="CELL WALL-ASSOCIATED PROTEASE"/>
    <property type="match status" value="1"/>
</dbReference>
<feature type="domain" description="Peptidase C-terminal archaeal/bacterial" evidence="8">
    <location>
        <begin position="133"/>
        <end position="202"/>
    </location>
</feature>
<dbReference type="CDD" id="cd07473">
    <property type="entry name" value="Peptidases_S8_Subtilisin_like"/>
    <property type="match status" value="1"/>
</dbReference>
<name>A0A3N6NBD9_9CYAN</name>
<dbReference type="InterPro" id="IPR023828">
    <property type="entry name" value="Peptidase_S8_Ser-AS"/>
</dbReference>
<keyword evidence="10" id="KW-1185">Reference proteome</keyword>
<keyword evidence="4 5" id="KW-0720">Serine protease</keyword>
<dbReference type="PROSITE" id="PS00136">
    <property type="entry name" value="SUBTILASE_ASP"/>
    <property type="match status" value="1"/>
</dbReference>
<dbReference type="GO" id="GO:0004252">
    <property type="term" value="F:serine-type endopeptidase activity"/>
    <property type="evidence" value="ECO:0007669"/>
    <property type="project" value="UniProtKB-UniRule"/>
</dbReference>
<dbReference type="Pfam" id="PF04151">
    <property type="entry name" value="PPC"/>
    <property type="match status" value="1"/>
</dbReference>
<evidence type="ECO:0000259" key="8">
    <source>
        <dbReference type="Pfam" id="PF04151"/>
    </source>
</evidence>
<dbReference type="InterPro" id="IPR015500">
    <property type="entry name" value="Peptidase_S8_subtilisin-rel"/>
</dbReference>
<gene>
    <name evidence="9" type="ORF">D5R40_10350</name>
</gene>
<evidence type="ECO:0000256" key="2">
    <source>
        <dbReference type="ARBA" id="ARBA00022670"/>
    </source>
</evidence>
<comment type="similarity">
    <text evidence="1 5 6">Belongs to the peptidase S8 family.</text>
</comment>
<dbReference type="PROSITE" id="PS00137">
    <property type="entry name" value="SUBTILASE_HIS"/>
    <property type="match status" value="1"/>
</dbReference>
<organism evidence="9 10">
    <name type="scientific">Okeania hirsuta</name>
    <dbReference type="NCBI Taxonomy" id="1458930"/>
    <lineage>
        <taxon>Bacteria</taxon>
        <taxon>Bacillati</taxon>
        <taxon>Cyanobacteriota</taxon>
        <taxon>Cyanophyceae</taxon>
        <taxon>Oscillatoriophycideae</taxon>
        <taxon>Oscillatoriales</taxon>
        <taxon>Microcoleaceae</taxon>
        <taxon>Okeania</taxon>
    </lineage>
</organism>
<proteinExistence type="inferred from homology"/>
<feature type="active site" description="Charge relay system" evidence="5">
    <location>
        <position position="344"/>
    </location>
</feature>
<dbReference type="InterPro" id="IPR000209">
    <property type="entry name" value="Peptidase_S8/S53_dom"/>
</dbReference>
<protein>
    <submittedName>
        <fullName evidence="9">Peptidase S8</fullName>
    </submittedName>
</protein>
<comment type="caution">
    <text evidence="9">The sequence shown here is derived from an EMBL/GenBank/DDBJ whole genome shotgun (WGS) entry which is preliminary data.</text>
</comment>
<reference evidence="9 10" key="1">
    <citation type="journal article" date="2018" name="ACS Chem. Biol.">
        <title>Ketoreductase domain dysfunction expands chemodiversity: malyngamide biosynthesis in the cyanobacterium Okeania hirsuta.</title>
        <authorList>
            <person name="Moss N.A."/>
            <person name="Leao T."/>
            <person name="Rankin M."/>
            <person name="McCullough T.M."/>
            <person name="Qu P."/>
            <person name="Korobeynikov A."/>
            <person name="Smith J.L."/>
            <person name="Gerwick L."/>
            <person name="Gerwick W.H."/>
        </authorList>
    </citation>
    <scope>NUCLEOTIDE SEQUENCE [LARGE SCALE GENOMIC DNA]</scope>
    <source>
        <strain evidence="9 10">PAB10Feb10-1</strain>
    </source>
</reference>
<evidence type="ECO:0000313" key="10">
    <source>
        <dbReference type="Proteomes" id="UP000269154"/>
    </source>
</evidence>
<dbReference type="Proteomes" id="UP000269154">
    <property type="component" value="Unassembled WGS sequence"/>
</dbReference>
<feature type="domain" description="Peptidase S8/S53" evidence="7">
    <location>
        <begin position="280"/>
        <end position="536"/>
    </location>
</feature>
<dbReference type="PROSITE" id="PS51892">
    <property type="entry name" value="SUBTILASE"/>
    <property type="match status" value="1"/>
</dbReference>
<dbReference type="InterPro" id="IPR034204">
    <property type="entry name" value="PfSUB1-like_cat_dom"/>
</dbReference>
<dbReference type="SUPFAM" id="SSF89260">
    <property type="entry name" value="Collagen-binding domain"/>
    <property type="match status" value="1"/>
</dbReference>
<keyword evidence="2 5" id="KW-0645">Protease</keyword>
<accession>A0A3N6NBD9</accession>